<dbReference type="InterPro" id="IPR003660">
    <property type="entry name" value="HAMP_dom"/>
</dbReference>
<evidence type="ECO:0000256" key="10">
    <source>
        <dbReference type="ARBA" id="ARBA00023136"/>
    </source>
</evidence>
<protein>
    <recommendedName>
        <fullName evidence="3">histidine kinase</fullName>
        <ecNumber evidence="3">2.7.13.3</ecNumber>
    </recommendedName>
</protein>
<dbReference type="PRINTS" id="PR00344">
    <property type="entry name" value="BCTRLSENSOR"/>
</dbReference>
<dbReference type="EMBL" id="JYJA01000029">
    <property type="protein sequence ID" value="KJL43774.1"/>
    <property type="molecule type" value="Genomic_DNA"/>
</dbReference>
<evidence type="ECO:0000313" key="14">
    <source>
        <dbReference type="EMBL" id="KJL43774.1"/>
    </source>
</evidence>
<keyword evidence="9" id="KW-0902">Two-component regulatory system</keyword>
<dbReference type="GO" id="GO:0000155">
    <property type="term" value="F:phosphorelay sensor kinase activity"/>
    <property type="evidence" value="ECO:0007669"/>
    <property type="project" value="InterPro"/>
</dbReference>
<evidence type="ECO:0000256" key="9">
    <source>
        <dbReference type="ARBA" id="ARBA00023012"/>
    </source>
</evidence>
<dbReference type="PANTHER" id="PTHR45436:SF5">
    <property type="entry name" value="SENSOR HISTIDINE KINASE TRCS"/>
    <property type="match status" value="1"/>
</dbReference>
<dbReference type="OrthoDB" id="9786919at2"/>
<feature type="domain" description="Histidine kinase" evidence="12">
    <location>
        <begin position="229"/>
        <end position="446"/>
    </location>
</feature>
<dbReference type="GO" id="GO:0005886">
    <property type="term" value="C:plasma membrane"/>
    <property type="evidence" value="ECO:0007669"/>
    <property type="project" value="UniProtKB-SubCell"/>
</dbReference>
<organism evidence="14 15">
    <name type="scientific">Microbacterium trichothecenolyticum</name>
    <name type="common">Aureobacterium trichothecenolyticum</name>
    <dbReference type="NCBI Taxonomy" id="69370"/>
    <lineage>
        <taxon>Bacteria</taxon>
        <taxon>Bacillati</taxon>
        <taxon>Actinomycetota</taxon>
        <taxon>Actinomycetes</taxon>
        <taxon>Micrococcales</taxon>
        <taxon>Microbacteriaceae</taxon>
        <taxon>Microbacterium</taxon>
    </lineage>
</organism>
<dbReference type="EC" id="2.7.13.3" evidence="3"/>
<evidence type="ECO:0000256" key="1">
    <source>
        <dbReference type="ARBA" id="ARBA00000085"/>
    </source>
</evidence>
<keyword evidence="10 11" id="KW-0472">Membrane</keyword>
<dbReference type="Pfam" id="PF02518">
    <property type="entry name" value="HATPase_c"/>
    <property type="match status" value="1"/>
</dbReference>
<reference evidence="14 15" key="1">
    <citation type="submission" date="2015-02" db="EMBL/GenBank/DDBJ databases">
        <title>Draft genome sequences of ten Microbacterium spp. with emphasis on heavy metal contaminated environments.</title>
        <authorList>
            <person name="Corretto E."/>
        </authorList>
    </citation>
    <scope>NUCLEOTIDE SEQUENCE [LARGE SCALE GENOMIC DNA]</scope>
    <source>
        <strain evidence="14 15">DSM 8608</strain>
    </source>
</reference>
<keyword evidence="4" id="KW-0597">Phosphoprotein</keyword>
<dbReference type="RefSeq" id="WP_045297572.1">
    <property type="nucleotide sequence ID" value="NZ_JYJA01000029.1"/>
</dbReference>
<proteinExistence type="predicted"/>
<dbReference type="SUPFAM" id="SSF47384">
    <property type="entry name" value="Homodimeric domain of signal transducing histidine kinase"/>
    <property type="match status" value="1"/>
</dbReference>
<evidence type="ECO:0000256" key="7">
    <source>
        <dbReference type="ARBA" id="ARBA00022777"/>
    </source>
</evidence>
<dbReference type="Pfam" id="PF00512">
    <property type="entry name" value="HisKA"/>
    <property type="match status" value="1"/>
</dbReference>
<evidence type="ECO:0000256" key="8">
    <source>
        <dbReference type="ARBA" id="ARBA00022989"/>
    </source>
</evidence>
<dbReference type="PROSITE" id="PS50885">
    <property type="entry name" value="HAMP"/>
    <property type="match status" value="1"/>
</dbReference>
<dbReference type="InterPro" id="IPR005467">
    <property type="entry name" value="His_kinase_dom"/>
</dbReference>
<dbReference type="SUPFAM" id="SSF55874">
    <property type="entry name" value="ATPase domain of HSP90 chaperone/DNA topoisomerase II/histidine kinase"/>
    <property type="match status" value="1"/>
</dbReference>
<sequence>MNLSRLSIRARITGGSLLIAILISIVAGIVIFAQVQRIVSDGQERLLEGIEGPYVTAIHSGDTEEMDLPGPGQFVAVVDPTGQVVLNTLPNGLADAVTTIAGEPDGVRTIGEDYLVRSTSVTTADGLWHVITASMNDDEVLREVALLLIGSLTVINLAFGAAAWLIGSAALAPVTRLRRSAEELVAAPGTDLLPVGPAKDEISELASTLNELIGDLRTSAERERQIVSDASHEFRTPLAIIQTRLELAQRQATSLADMKADVTAAQKTVARLSSLATSMLELSRIDSQAEPGRASIAELAAELADAADRGRHRAAGLGIRIDYTAETHDDDAIAFVSEPDFGRVCDNLVGNALDAVGEEGTIEMRLVQEAGSIRLSVSDDGGGMDPAYVPHAFDRFSRESTARTRGGAGLGLSIVAGIASVSGGTATLDNVPGVGLRVDVAFPVARVET</sequence>
<dbReference type="InterPro" id="IPR003661">
    <property type="entry name" value="HisK_dim/P_dom"/>
</dbReference>
<keyword evidence="8 11" id="KW-1133">Transmembrane helix</keyword>
<dbReference type="InterPro" id="IPR004358">
    <property type="entry name" value="Sig_transdc_His_kin-like_C"/>
</dbReference>
<keyword evidence="6 11" id="KW-0812">Transmembrane</keyword>
<dbReference type="SMART" id="SM00387">
    <property type="entry name" value="HATPase_c"/>
    <property type="match status" value="1"/>
</dbReference>
<keyword evidence="7 14" id="KW-0418">Kinase</keyword>
<dbReference type="Gene3D" id="3.30.565.10">
    <property type="entry name" value="Histidine kinase-like ATPase, C-terminal domain"/>
    <property type="match status" value="1"/>
</dbReference>
<dbReference type="PROSITE" id="PS50109">
    <property type="entry name" value="HIS_KIN"/>
    <property type="match status" value="1"/>
</dbReference>
<comment type="subcellular location">
    <subcellularLocation>
        <location evidence="2">Cell membrane</location>
    </subcellularLocation>
</comment>
<dbReference type="InterPro" id="IPR050428">
    <property type="entry name" value="TCS_sensor_his_kinase"/>
</dbReference>
<dbReference type="InterPro" id="IPR036097">
    <property type="entry name" value="HisK_dim/P_sf"/>
</dbReference>
<accession>A0A0M2HBA9</accession>
<evidence type="ECO:0000256" key="3">
    <source>
        <dbReference type="ARBA" id="ARBA00012438"/>
    </source>
</evidence>
<dbReference type="CDD" id="cd00075">
    <property type="entry name" value="HATPase"/>
    <property type="match status" value="1"/>
</dbReference>
<comment type="caution">
    <text evidence="14">The sequence shown here is derived from an EMBL/GenBank/DDBJ whole genome shotgun (WGS) entry which is preliminary data.</text>
</comment>
<comment type="catalytic activity">
    <reaction evidence="1">
        <text>ATP + protein L-histidine = ADP + protein N-phospho-L-histidine.</text>
        <dbReference type="EC" id="2.7.13.3"/>
    </reaction>
</comment>
<dbReference type="Gene3D" id="6.10.340.10">
    <property type="match status" value="1"/>
</dbReference>
<dbReference type="SMART" id="SM00388">
    <property type="entry name" value="HisKA"/>
    <property type="match status" value="1"/>
</dbReference>
<dbReference type="PATRIC" id="fig|69370.6.peg.1182"/>
<evidence type="ECO:0000256" key="2">
    <source>
        <dbReference type="ARBA" id="ARBA00004236"/>
    </source>
</evidence>
<evidence type="ECO:0000256" key="4">
    <source>
        <dbReference type="ARBA" id="ARBA00022553"/>
    </source>
</evidence>
<evidence type="ECO:0000259" key="12">
    <source>
        <dbReference type="PROSITE" id="PS50109"/>
    </source>
</evidence>
<dbReference type="InterPro" id="IPR036890">
    <property type="entry name" value="HATPase_C_sf"/>
</dbReference>
<evidence type="ECO:0000256" key="6">
    <source>
        <dbReference type="ARBA" id="ARBA00022692"/>
    </source>
</evidence>
<feature type="transmembrane region" description="Helical" evidence="11">
    <location>
        <begin position="144"/>
        <end position="172"/>
    </location>
</feature>
<dbReference type="PANTHER" id="PTHR45436">
    <property type="entry name" value="SENSOR HISTIDINE KINASE YKOH"/>
    <property type="match status" value="1"/>
</dbReference>
<keyword evidence="15" id="KW-1185">Reference proteome</keyword>
<evidence type="ECO:0000256" key="5">
    <source>
        <dbReference type="ARBA" id="ARBA00022679"/>
    </source>
</evidence>
<keyword evidence="5 14" id="KW-0808">Transferase</keyword>
<evidence type="ECO:0000313" key="15">
    <source>
        <dbReference type="Proteomes" id="UP000034098"/>
    </source>
</evidence>
<feature type="transmembrane region" description="Helical" evidence="11">
    <location>
        <begin position="12"/>
        <end position="35"/>
    </location>
</feature>
<feature type="domain" description="HAMP" evidence="13">
    <location>
        <begin position="168"/>
        <end position="221"/>
    </location>
</feature>
<dbReference type="AlphaFoldDB" id="A0A0M2HBA9"/>
<evidence type="ECO:0000256" key="11">
    <source>
        <dbReference type="SAM" id="Phobius"/>
    </source>
</evidence>
<dbReference type="CDD" id="cd00082">
    <property type="entry name" value="HisKA"/>
    <property type="match status" value="1"/>
</dbReference>
<gene>
    <name evidence="14" type="primary">arlS_1</name>
    <name evidence="14" type="ORF">RS82_01150</name>
</gene>
<name>A0A0M2HBA9_MICTR</name>
<dbReference type="SMART" id="SM00304">
    <property type="entry name" value="HAMP"/>
    <property type="match status" value="1"/>
</dbReference>
<dbReference type="InterPro" id="IPR003594">
    <property type="entry name" value="HATPase_dom"/>
</dbReference>
<dbReference type="Proteomes" id="UP000034098">
    <property type="component" value="Unassembled WGS sequence"/>
</dbReference>
<dbReference type="Gene3D" id="1.10.287.130">
    <property type="match status" value="1"/>
</dbReference>
<evidence type="ECO:0000259" key="13">
    <source>
        <dbReference type="PROSITE" id="PS50885"/>
    </source>
</evidence>